<feature type="binding site" evidence="7">
    <location>
        <position position="68"/>
    </location>
    <ligand>
        <name>Mg(2+)</name>
        <dbReference type="ChEBI" id="CHEBI:18420"/>
        <label>1</label>
    </ligand>
</feature>
<dbReference type="GO" id="GO:0005737">
    <property type="term" value="C:cytoplasm"/>
    <property type="evidence" value="ECO:0007669"/>
    <property type="project" value="UniProtKB-SubCell"/>
</dbReference>
<keyword evidence="4 7" id="KW-0378">Hydrolase</keyword>
<dbReference type="CDD" id="cd00412">
    <property type="entry name" value="pyrophosphatase"/>
    <property type="match status" value="1"/>
</dbReference>
<evidence type="ECO:0000313" key="8">
    <source>
        <dbReference type="EMBL" id="KEQ55953.1"/>
    </source>
</evidence>
<keyword evidence="5 7" id="KW-0460">Magnesium</keyword>
<feature type="binding site" evidence="7">
    <location>
        <position position="58"/>
    </location>
    <ligand>
        <name>substrate</name>
    </ligand>
</feature>
<comment type="subcellular location">
    <subcellularLocation>
        <location evidence="7">Cytoplasm</location>
    </subcellularLocation>
</comment>
<reference evidence="8 9" key="1">
    <citation type="submission" date="2014-06" db="EMBL/GenBank/DDBJ databases">
        <authorList>
            <person name="Ngugi D.K."/>
            <person name="Blom J."/>
            <person name="Alam I."/>
            <person name="Rashid M."/>
            <person name="Ba Alawi W."/>
            <person name="Zhang G."/>
            <person name="Hikmawan T."/>
            <person name="Guan Y."/>
            <person name="Antunes A."/>
            <person name="Siam R."/>
            <person name="ElDorry H."/>
            <person name="Bajic V."/>
            <person name="Stingl U."/>
        </authorList>
    </citation>
    <scope>NUCLEOTIDE SEQUENCE [LARGE SCALE GENOMIC DNA]</scope>
    <source>
        <strain evidence="8">SCGC AAA799-N04</strain>
    </source>
</reference>
<dbReference type="EC" id="3.6.1.1" evidence="7"/>
<dbReference type="InterPro" id="IPR036649">
    <property type="entry name" value="Pyrophosphatase_sf"/>
</dbReference>
<evidence type="ECO:0000256" key="4">
    <source>
        <dbReference type="ARBA" id="ARBA00022801"/>
    </source>
</evidence>
<dbReference type="SUPFAM" id="SSF50324">
    <property type="entry name" value="Inorganic pyrophosphatase"/>
    <property type="match status" value="1"/>
</dbReference>
<comment type="subunit">
    <text evidence="7">Homohexamer.</text>
</comment>
<dbReference type="Pfam" id="PF00719">
    <property type="entry name" value="Pyrophosphatase"/>
    <property type="match status" value="1"/>
</dbReference>
<dbReference type="FunFam" id="3.90.80.10:FF:000003">
    <property type="entry name" value="Inorganic pyrophosphatase"/>
    <property type="match status" value="1"/>
</dbReference>
<comment type="cofactor">
    <cofactor evidence="1 7">
        <name>Mg(2+)</name>
        <dbReference type="ChEBI" id="CHEBI:18420"/>
    </cofactor>
</comment>
<feature type="binding site" evidence="7">
    <location>
        <position position="142"/>
    </location>
    <ligand>
        <name>substrate</name>
    </ligand>
</feature>
<comment type="similarity">
    <text evidence="7">Belongs to the PPase family.</text>
</comment>
<evidence type="ECO:0000313" key="9">
    <source>
        <dbReference type="Proteomes" id="UP000028059"/>
    </source>
</evidence>
<comment type="catalytic activity">
    <reaction evidence="6 7">
        <text>diphosphate + H2O = 2 phosphate + H(+)</text>
        <dbReference type="Rhea" id="RHEA:24576"/>
        <dbReference type="ChEBI" id="CHEBI:15377"/>
        <dbReference type="ChEBI" id="CHEBI:15378"/>
        <dbReference type="ChEBI" id="CHEBI:33019"/>
        <dbReference type="ChEBI" id="CHEBI:43474"/>
        <dbReference type="EC" id="3.6.1.1"/>
    </reaction>
</comment>
<evidence type="ECO:0000256" key="2">
    <source>
        <dbReference type="ARBA" id="ARBA00022490"/>
    </source>
</evidence>
<comment type="function">
    <text evidence="7">Catalyzes the hydrolysis of inorganic pyrophosphate (PPi) forming two phosphate ions.</text>
</comment>
<feature type="binding site" evidence="7">
    <location>
        <position position="73"/>
    </location>
    <ligand>
        <name>Mg(2+)</name>
        <dbReference type="ChEBI" id="CHEBI:18420"/>
        <label>1</label>
    </ligand>
</feature>
<dbReference type="GO" id="GO:0000287">
    <property type="term" value="F:magnesium ion binding"/>
    <property type="evidence" value="ECO:0007669"/>
    <property type="project" value="UniProtKB-UniRule"/>
</dbReference>
<feature type="binding site" evidence="7">
    <location>
        <position position="105"/>
    </location>
    <ligand>
        <name>Mg(2+)</name>
        <dbReference type="ChEBI" id="CHEBI:18420"/>
        <label>1</label>
    </ligand>
</feature>
<comment type="caution">
    <text evidence="8">The sequence shown here is derived from an EMBL/GenBank/DDBJ whole genome shotgun (WGS) entry which is preliminary data.</text>
</comment>
<sequence>MSKNFWHDIESGADIPEIINVVVEIPKGSMNKYEYDKKHNMIKLDRVLFSPFHYPGDYGLVPQTLSEDGDPLDALVLVTNPTYPGILIEARPIGLLQMKDAGDLDDKIICVSTNDPRYLHTTDISDIEDHYRSEIAHFFQVYKDLEGKKVEILGWQSAKEAKSIIVESIKRYKNTLKKF</sequence>
<evidence type="ECO:0000256" key="1">
    <source>
        <dbReference type="ARBA" id="ARBA00001946"/>
    </source>
</evidence>
<feature type="binding site" evidence="7">
    <location>
        <position position="46"/>
    </location>
    <ligand>
        <name>substrate</name>
    </ligand>
</feature>
<dbReference type="InterPro" id="IPR008162">
    <property type="entry name" value="Pyrophosphatase"/>
</dbReference>
<gene>
    <name evidence="7 8" type="primary">ppa</name>
    <name evidence="8" type="ORF">AAA799N04_01633</name>
</gene>
<protein>
    <recommendedName>
        <fullName evidence="7">Inorganic pyrophosphatase</fullName>
        <ecNumber evidence="7">3.6.1.1</ecNumber>
    </recommendedName>
    <alternativeName>
        <fullName evidence="7">Pyrophosphate phospho-hydrolase</fullName>
        <shortName evidence="7">PPase</shortName>
    </alternativeName>
</protein>
<dbReference type="Gene3D" id="3.90.80.10">
    <property type="entry name" value="Inorganic pyrophosphatase"/>
    <property type="match status" value="1"/>
</dbReference>
<proteinExistence type="inferred from homology"/>
<keyword evidence="3 7" id="KW-0479">Metal-binding</keyword>
<dbReference type="GO" id="GO:0004427">
    <property type="term" value="F:inorganic diphosphate phosphatase activity"/>
    <property type="evidence" value="ECO:0007669"/>
    <property type="project" value="UniProtKB-UniRule"/>
</dbReference>
<evidence type="ECO:0000256" key="6">
    <source>
        <dbReference type="ARBA" id="ARBA00047820"/>
    </source>
</evidence>
<dbReference type="Proteomes" id="UP000028059">
    <property type="component" value="Unassembled WGS sequence"/>
</dbReference>
<accession>A0A081RL80</accession>
<dbReference type="PROSITE" id="PS00387">
    <property type="entry name" value="PPASE"/>
    <property type="match status" value="1"/>
</dbReference>
<keyword evidence="9" id="KW-1185">Reference proteome</keyword>
<evidence type="ECO:0000256" key="7">
    <source>
        <dbReference type="HAMAP-Rule" id="MF_00209"/>
    </source>
</evidence>
<dbReference type="PATRIC" id="fig|1502293.3.peg.1513"/>
<feature type="binding site" evidence="7">
    <location>
        <position position="73"/>
    </location>
    <ligand>
        <name>Mg(2+)</name>
        <dbReference type="ChEBI" id="CHEBI:18420"/>
        <label>2</label>
    </ligand>
</feature>
<evidence type="ECO:0000256" key="3">
    <source>
        <dbReference type="ARBA" id="ARBA00022723"/>
    </source>
</evidence>
<dbReference type="AlphaFoldDB" id="A0A081RL80"/>
<feature type="binding site" evidence="7">
    <location>
        <position position="32"/>
    </location>
    <ligand>
        <name>substrate</name>
    </ligand>
</feature>
<dbReference type="HAMAP" id="MF_00209">
    <property type="entry name" value="Inorganic_PPase"/>
    <property type="match status" value="1"/>
</dbReference>
<keyword evidence="2 7" id="KW-0963">Cytoplasm</keyword>
<name>A0A081RL80_9ARCH</name>
<organism evidence="8 9">
    <name type="scientific">Marine Group I thaumarchaeote SCGC AAA799-N04</name>
    <dbReference type="NCBI Taxonomy" id="1502293"/>
    <lineage>
        <taxon>Archaea</taxon>
        <taxon>Nitrososphaerota</taxon>
        <taxon>Marine Group I</taxon>
    </lineage>
</organism>
<dbReference type="PANTHER" id="PTHR10286">
    <property type="entry name" value="INORGANIC PYROPHOSPHATASE"/>
    <property type="match status" value="1"/>
</dbReference>
<dbReference type="GO" id="GO:0006796">
    <property type="term" value="P:phosphate-containing compound metabolic process"/>
    <property type="evidence" value="ECO:0007669"/>
    <property type="project" value="InterPro"/>
</dbReference>
<dbReference type="EMBL" id="JOKN01000043">
    <property type="protein sequence ID" value="KEQ55953.1"/>
    <property type="molecule type" value="Genomic_DNA"/>
</dbReference>
<evidence type="ECO:0000256" key="5">
    <source>
        <dbReference type="ARBA" id="ARBA00022842"/>
    </source>
</evidence>